<dbReference type="AlphaFoldDB" id="A0AAW1EYE3"/>
<sequence>MVLKAELKSTKSILTYVLRCSSLKLNSTDLLYPESYRINSPDESRLLDIADNFQQVCVHDSSALDHRPPEPFSWPGCASFVADFLSLEPLEPPVNLVRNVKH</sequence>
<name>A0AAW1EYE3_ZOAVI</name>
<reference evidence="1 2" key="1">
    <citation type="journal article" date="2024" name="Genome Biol. Evol.">
        <title>Chromosome-level genome assembly of the viviparous eelpout Zoarces viviparus.</title>
        <authorList>
            <person name="Fuhrmann N."/>
            <person name="Brasseur M.V."/>
            <person name="Bakowski C.E."/>
            <person name="Podsiadlowski L."/>
            <person name="Prost S."/>
            <person name="Krehenwinkel H."/>
            <person name="Mayer C."/>
        </authorList>
    </citation>
    <scope>NUCLEOTIDE SEQUENCE [LARGE SCALE GENOMIC DNA]</scope>
    <source>
        <strain evidence="1">NO-MEL_2022_Ind0_liver</strain>
    </source>
</reference>
<protein>
    <submittedName>
        <fullName evidence="1">Uncharacterized protein</fullName>
    </submittedName>
</protein>
<dbReference type="Proteomes" id="UP001488805">
    <property type="component" value="Unassembled WGS sequence"/>
</dbReference>
<accession>A0AAW1EYE3</accession>
<gene>
    <name evidence="1" type="ORF">VZT92_014849</name>
</gene>
<keyword evidence="2" id="KW-1185">Reference proteome</keyword>
<organism evidence="1 2">
    <name type="scientific">Zoarces viviparus</name>
    <name type="common">Viviparous eelpout</name>
    <name type="synonym">Blennius viviparus</name>
    <dbReference type="NCBI Taxonomy" id="48416"/>
    <lineage>
        <taxon>Eukaryota</taxon>
        <taxon>Metazoa</taxon>
        <taxon>Chordata</taxon>
        <taxon>Craniata</taxon>
        <taxon>Vertebrata</taxon>
        <taxon>Euteleostomi</taxon>
        <taxon>Actinopterygii</taxon>
        <taxon>Neopterygii</taxon>
        <taxon>Teleostei</taxon>
        <taxon>Neoteleostei</taxon>
        <taxon>Acanthomorphata</taxon>
        <taxon>Eupercaria</taxon>
        <taxon>Perciformes</taxon>
        <taxon>Cottioidei</taxon>
        <taxon>Zoarcales</taxon>
        <taxon>Zoarcidae</taxon>
        <taxon>Zoarcinae</taxon>
        <taxon>Zoarces</taxon>
    </lineage>
</organism>
<comment type="caution">
    <text evidence="1">The sequence shown here is derived from an EMBL/GenBank/DDBJ whole genome shotgun (WGS) entry which is preliminary data.</text>
</comment>
<evidence type="ECO:0000313" key="2">
    <source>
        <dbReference type="Proteomes" id="UP001488805"/>
    </source>
</evidence>
<dbReference type="EMBL" id="JBCEZU010000122">
    <property type="protein sequence ID" value="KAK9527272.1"/>
    <property type="molecule type" value="Genomic_DNA"/>
</dbReference>
<proteinExistence type="predicted"/>
<evidence type="ECO:0000313" key="1">
    <source>
        <dbReference type="EMBL" id="KAK9527272.1"/>
    </source>
</evidence>